<feature type="domain" description="HTH tetR-type" evidence="5">
    <location>
        <begin position="15"/>
        <end position="76"/>
    </location>
</feature>
<comment type="caution">
    <text evidence="6">The sequence shown here is derived from an EMBL/GenBank/DDBJ whole genome shotgun (WGS) entry which is preliminary data.</text>
</comment>
<dbReference type="GO" id="GO:0000976">
    <property type="term" value="F:transcription cis-regulatory region binding"/>
    <property type="evidence" value="ECO:0007669"/>
    <property type="project" value="TreeGrafter"/>
</dbReference>
<dbReference type="Pfam" id="PF00440">
    <property type="entry name" value="TetR_N"/>
    <property type="match status" value="1"/>
</dbReference>
<keyword evidence="3" id="KW-0804">Transcription</keyword>
<dbReference type="InterPro" id="IPR036271">
    <property type="entry name" value="Tet_transcr_reg_TetR-rel_C_sf"/>
</dbReference>
<dbReference type="InterPro" id="IPR001647">
    <property type="entry name" value="HTH_TetR"/>
</dbReference>
<evidence type="ECO:0000256" key="3">
    <source>
        <dbReference type="ARBA" id="ARBA00023163"/>
    </source>
</evidence>
<evidence type="ECO:0000256" key="1">
    <source>
        <dbReference type="ARBA" id="ARBA00023015"/>
    </source>
</evidence>
<dbReference type="Proteomes" id="UP000256269">
    <property type="component" value="Unassembled WGS sequence"/>
</dbReference>
<feature type="DNA-binding region" description="H-T-H motif" evidence="4">
    <location>
        <begin position="39"/>
        <end position="58"/>
    </location>
</feature>
<dbReference type="SUPFAM" id="SSF48498">
    <property type="entry name" value="Tetracyclin repressor-like, C-terminal domain"/>
    <property type="match status" value="1"/>
</dbReference>
<sequence length="203" mass="21844">METGSRKPNARGRGEQLRAEIVTAACAMLDELGDDEALSLRAVAREVKIAATSVYLHFPDRDSLVLAVMAHFNEQMLDAGRRGEAAQSSAPAKLRGLIHGLANHALKYPGLFKVMHESKVNRVIGMPFKQALGQATVAAVQRCIDEGSATPGDAAVIATDLRAAVTGMLSLRINEPDLPWPPVDQQIDRFLTKLVGLSVPAER</sequence>
<dbReference type="Gene3D" id="1.10.357.10">
    <property type="entry name" value="Tetracycline Repressor, domain 2"/>
    <property type="match status" value="1"/>
</dbReference>
<accession>A0A3E0HG90</accession>
<evidence type="ECO:0000256" key="2">
    <source>
        <dbReference type="ARBA" id="ARBA00023125"/>
    </source>
</evidence>
<evidence type="ECO:0000313" key="7">
    <source>
        <dbReference type="Proteomes" id="UP000256269"/>
    </source>
</evidence>
<dbReference type="RefSeq" id="WP_116176671.1">
    <property type="nucleotide sequence ID" value="NZ_CP144375.1"/>
</dbReference>
<dbReference type="PROSITE" id="PS50977">
    <property type="entry name" value="HTH_TETR_2"/>
    <property type="match status" value="1"/>
</dbReference>
<dbReference type="GO" id="GO:0003700">
    <property type="term" value="F:DNA-binding transcription factor activity"/>
    <property type="evidence" value="ECO:0007669"/>
    <property type="project" value="TreeGrafter"/>
</dbReference>
<keyword evidence="7" id="KW-1185">Reference proteome</keyword>
<dbReference type="PANTHER" id="PTHR30055">
    <property type="entry name" value="HTH-TYPE TRANSCRIPTIONAL REGULATOR RUTR"/>
    <property type="match status" value="1"/>
</dbReference>
<dbReference type="EMBL" id="QUNO01000008">
    <property type="protein sequence ID" value="REH44738.1"/>
    <property type="molecule type" value="Genomic_DNA"/>
</dbReference>
<protein>
    <submittedName>
        <fullName evidence="6">AcrR family transcriptional regulator</fullName>
    </submittedName>
</protein>
<name>A0A3E0HG90_9PSEU</name>
<evidence type="ECO:0000259" key="5">
    <source>
        <dbReference type="PROSITE" id="PS50977"/>
    </source>
</evidence>
<dbReference type="PANTHER" id="PTHR30055:SF234">
    <property type="entry name" value="HTH-TYPE TRANSCRIPTIONAL REGULATOR BETI"/>
    <property type="match status" value="1"/>
</dbReference>
<keyword evidence="1" id="KW-0805">Transcription regulation</keyword>
<proteinExistence type="predicted"/>
<dbReference type="InterPro" id="IPR050109">
    <property type="entry name" value="HTH-type_TetR-like_transc_reg"/>
</dbReference>
<keyword evidence="2 4" id="KW-0238">DNA-binding</keyword>
<evidence type="ECO:0000313" key="6">
    <source>
        <dbReference type="EMBL" id="REH44738.1"/>
    </source>
</evidence>
<evidence type="ECO:0000256" key="4">
    <source>
        <dbReference type="PROSITE-ProRule" id="PRU00335"/>
    </source>
</evidence>
<organism evidence="6 7">
    <name type="scientific">Kutzneria buriramensis</name>
    <dbReference type="NCBI Taxonomy" id="1045776"/>
    <lineage>
        <taxon>Bacteria</taxon>
        <taxon>Bacillati</taxon>
        <taxon>Actinomycetota</taxon>
        <taxon>Actinomycetes</taxon>
        <taxon>Pseudonocardiales</taxon>
        <taxon>Pseudonocardiaceae</taxon>
        <taxon>Kutzneria</taxon>
    </lineage>
</organism>
<dbReference type="OrthoDB" id="8222629at2"/>
<dbReference type="InterPro" id="IPR009057">
    <property type="entry name" value="Homeodomain-like_sf"/>
</dbReference>
<gene>
    <name evidence="6" type="ORF">BCF44_108218</name>
</gene>
<dbReference type="AlphaFoldDB" id="A0A3E0HG90"/>
<reference evidence="6 7" key="1">
    <citation type="submission" date="2018-08" db="EMBL/GenBank/DDBJ databases">
        <title>Genomic Encyclopedia of Archaeal and Bacterial Type Strains, Phase II (KMG-II): from individual species to whole genera.</title>
        <authorList>
            <person name="Goeker M."/>
        </authorList>
    </citation>
    <scope>NUCLEOTIDE SEQUENCE [LARGE SCALE GENOMIC DNA]</scope>
    <source>
        <strain evidence="6 7">DSM 45791</strain>
    </source>
</reference>
<dbReference type="SUPFAM" id="SSF46689">
    <property type="entry name" value="Homeodomain-like"/>
    <property type="match status" value="1"/>
</dbReference>